<evidence type="ECO:0000313" key="3">
    <source>
        <dbReference type="Proteomes" id="UP000287910"/>
    </source>
</evidence>
<dbReference type="InterPro" id="IPR042204">
    <property type="entry name" value="2Fe-2S-bd_N"/>
</dbReference>
<dbReference type="EMBL" id="RYYR01000046">
    <property type="protein sequence ID" value="RUL46485.1"/>
    <property type="molecule type" value="Genomic_DNA"/>
</dbReference>
<evidence type="ECO:0000256" key="1">
    <source>
        <dbReference type="ARBA" id="ARBA00023002"/>
    </source>
</evidence>
<dbReference type="Proteomes" id="UP000287910">
    <property type="component" value="Unassembled WGS sequence"/>
</dbReference>
<comment type="caution">
    <text evidence="2">The sequence shown here is derived from an EMBL/GenBank/DDBJ whole genome shotgun (WGS) entry which is preliminary data.</text>
</comment>
<name>A0A3S0QMN4_9BACI</name>
<dbReference type="AlphaFoldDB" id="A0A3S0QMN4"/>
<dbReference type="Gene3D" id="3.10.20.440">
    <property type="entry name" value="2Fe-2S iron-sulphur cluster binding domain, sarcosine oxidase, alpha subunit, N-terminal domain"/>
    <property type="match status" value="1"/>
</dbReference>
<dbReference type="SUPFAM" id="SSF54292">
    <property type="entry name" value="2Fe-2S ferredoxin-like"/>
    <property type="match status" value="1"/>
</dbReference>
<sequence length="96" mass="10672">MTMEKEITFSFNGKQYKGIAGHTIAAALFANGIRAIRKCEVTGEMRGVYCGIGHCYECRATINDVRNIRTCLTCLEDNMIIISESNLTIGEMQDES</sequence>
<gene>
    <name evidence="2" type="ORF">EK386_19125</name>
</gene>
<accession>A0A3S0QMN4</accession>
<dbReference type="InterPro" id="IPR036010">
    <property type="entry name" value="2Fe-2S_ferredoxin-like_sf"/>
</dbReference>
<dbReference type="RefSeq" id="WP_126660784.1">
    <property type="nucleotide sequence ID" value="NZ_RYYR01000046.1"/>
</dbReference>
<organism evidence="2 3">
    <name type="scientific">Lysinibacillus antri</name>
    <dbReference type="NCBI Taxonomy" id="2498145"/>
    <lineage>
        <taxon>Bacteria</taxon>
        <taxon>Bacillati</taxon>
        <taxon>Bacillota</taxon>
        <taxon>Bacilli</taxon>
        <taxon>Bacillales</taxon>
        <taxon>Bacillaceae</taxon>
        <taxon>Lysinibacillus</taxon>
    </lineage>
</organism>
<keyword evidence="1" id="KW-0560">Oxidoreductase</keyword>
<proteinExistence type="predicted"/>
<reference evidence="2 3" key="1">
    <citation type="submission" date="2018-12" db="EMBL/GenBank/DDBJ databases">
        <title>Lysinibacillus antri sp. nov., isolated from a cave soil.</title>
        <authorList>
            <person name="Narsing Rao M.P."/>
            <person name="Zhang H."/>
            <person name="Dong Z.-Y."/>
            <person name="Niu X.-K."/>
            <person name="Zhang K."/>
            <person name="Fang B.-Z."/>
            <person name="Kang Y.-Q."/>
            <person name="Xiao M."/>
            <person name="Li W.-J."/>
        </authorList>
    </citation>
    <scope>NUCLEOTIDE SEQUENCE [LARGE SCALE GENOMIC DNA]</scope>
    <source>
        <strain evidence="2 3">SYSU K30002</strain>
    </source>
</reference>
<evidence type="ECO:0000313" key="2">
    <source>
        <dbReference type="EMBL" id="RUL46485.1"/>
    </source>
</evidence>
<keyword evidence="3" id="KW-1185">Reference proteome</keyword>
<protein>
    <submittedName>
        <fullName evidence="2">(2Fe-2S)-binding protein</fullName>
    </submittedName>
</protein>
<dbReference type="GO" id="GO:0016491">
    <property type="term" value="F:oxidoreductase activity"/>
    <property type="evidence" value="ECO:0007669"/>
    <property type="project" value="UniProtKB-KW"/>
</dbReference>
<dbReference type="Pfam" id="PF13510">
    <property type="entry name" value="Fer2_4"/>
    <property type="match status" value="1"/>
</dbReference>
<dbReference type="GO" id="GO:0051536">
    <property type="term" value="F:iron-sulfur cluster binding"/>
    <property type="evidence" value="ECO:0007669"/>
    <property type="project" value="InterPro"/>
</dbReference>